<accession>A0A2A7U1D5</accession>
<gene>
    <name evidence="1" type="ORF">CRM76_09190</name>
</gene>
<dbReference type="Proteomes" id="UP000219788">
    <property type="component" value="Unassembled WGS sequence"/>
</dbReference>
<dbReference type="EMBL" id="PDDV01000013">
    <property type="protein sequence ID" value="PEH72078.1"/>
    <property type="molecule type" value="Genomic_DNA"/>
</dbReference>
<reference evidence="2" key="1">
    <citation type="submission" date="2017-09" db="EMBL/GenBank/DDBJ databases">
        <title>FDA dAtabase for Regulatory Grade micrObial Sequences (FDA-ARGOS): Supporting development and validation of Infectious Disease Dx tests.</title>
        <authorList>
            <person name="Goldberg B."/>
            <person name="Campos J."/>
            <person name="Tallon L."/>
            <person name="Sadzewicz L."/>
            <person name="Ott S."/>
            <person name="Zhao X."/>
            <person name="Nagaraj S."/>
            <person name="Vavikolanu K."/>
            <person name="Aluvathingal J."/>
            <person name="Nadendla S."/>
            <person name="Geyer C."/>
            <person name="Sichtig H."/>
        </authorList>
    </citation>
    <scope>NUCLEOTIDE SEQUENCE [LARGE SCALE GENOMIC DNA]</scope>
    <source>
        <strain evidence="2">FDAARGOS_370</strain>
    </source>
</reference>
<dbReference type="AlphaFoldDB" id="A0A2A7U1D5"/>
<dbReference type="OrthoDB" id="6053012at2"/>
<sequence length="68" mass="7847">MTREELEQRRQAYLDAERAVLMGKSISINGQEMTMESLSVIRKGLEDIDAQLRAKTRPRSLHSVARFQ</sequence>
<name>A0A2A7U1D5_EDWTA</name>
<dbReference type="RefSeq" id="WP_098143001.1">
    <property type="nucleotide sequence ID" value="NZ_PDDV01000013.1"/>
</dbReference>
<protein>
    <submittedName>
        <fullName evidence="1">Primosomal replication protein PriB/PriC domain protein</fullName>
    </submittedName>
</protein>
<comment type="caution">
    <text evidence="1">The sequence shown here is derived from an EMBL/GenBank/DDBJ whole genome shotgun (WGS) entry which is preliminary data.</text>
</comment>
<proteinExistence type="predicted"/>
<organism evidence="1 2">
    <name type="scientific">Edwardsiella tarda</name>
    <dbReference type="NCBI Taxonomy" id="636"/>
    <lineage>
        <taxon>Bacteria</taxon>
        <taxon>Pseudomonadati</taxon>
        <taxon>Pseudomonadota</taxon>
        <taxon>Gammaproteobacteria</taxon>
        <taxon>Enterobacterales</taxon>
        <taxon>Hafniaceae</taxon>
        <taxon>Edwardsiella</taxon>
    </lineage>
</organism>
<evidence type="ECO:0000313" key="1">
    <source>
        <dbReference type="EMBL" id="PEH72078.1"/>
    </source>
</evidence>
<evidence type="ECO:0000313" key="2">
    <source>
        <dbReference type="Proteomes" id="UP000219788"/>
    </source>
</evidence>